<dbReference type="PANTHER" id="PTHR42941">
    <property type="entry name" value="SLL1037 PROTEIN"/>
    <property type="match status" value="1"/>
</dbReference>
<dbReference type="RefSeq" id="WP_013389124.1">
    <property type="nucleotide sequence ID" value="NC_014633.1"/>
</dbReference>
<reference evidence="1 2" key="1">
    <citation type="journal article" date="2010" name="Stand. Genomic Sci.">
        <title>Complete genome sequence of Ilyobacter polytropus type strain (CuHbu1).</title>
        <authorList>
            <person name="Sikorski J."/>
            <person name="Chertkov O."/>
            <person name="Lapidus A."/>
            <person name="Nolan M."/>
            <person name="Lucas S."/>
            <person name="Del Rio T.G."/>
            <person name="Tice H."/>
            <person name="Cheng J.F."/>
            <person name="Tapia R."/>
            <person name="Han C."/>
            <person name="Goodwin L."/>
            <person name="Pitluck S."/>
            <person name="Liolios K."/>
            <person name="Ivanova N."/>
            <person name="Mavromatis K."/>
            <person name="Mikhailova N."/>
            <person name="Pati A."/>
            <person name="Chen A."/>
            <person name="Palaniappan K."/>
            <person name="Land M."/>
            <person name="Hauser L."/>
            <person name="Chang Y.J."/>
            <person name="Jeffries C.D."/>
            <person name="Brambilla E."/>
            <person name="Yasawong M."/>
            <person name="Rohde M."/>
            <person name="Pukall R."/>
            <person name="Spring S."/>
            <person name="Goker M."/>
            <person name="Woyke T."/>
            <person name="Bristow J."/>
            <person name="Eisen J.A."/>
            <person name="Markowitz V."/>
            <person name="Hugenholtz P."/>
            <person name="Kyrpides N.C."/>
            <person name="Klenk H.P."/>
        </authorList>
    </citation>
    <scope>NUCLEOTIDE SEQUENCE [LARGE SCALE GENOMIC DNA]</scope>
    <source>
        <strain evidence="2">ATCC 51220 / DSM 2926 / LMG 16218 / CuHBu1</strain>
        <plasmid evidence="2">pILYOP01</plasmid>
    </source>
</reference>
<proteinExistence type="predicted"/>
<gene>
    <name evidence="1" type="ordered locus">Ilyop_2712</name>
</gene>
<accession>E3HCS2</accession>
<dbReference type="PANTHER" id="PTHR42941:SF1">
    <property type="entry name" value="SLL1037 PROTEIN"/>
    <property type="match status" value="1"/>
</dbReference>
<protein>
    <submittedName>
        <fullName evidence="1">TRAP transporter solute receptor, TAXI family</fullName>
    </submittedName>
</protein>
<organism evidence="1 2">
    <name type="scientific">Ilyobacter polytropus (strain ATCC 51220 / DSM 2926 / LMG 16218 / CuHBu1)</name>
    <dbReference type="NCBI Taxonomy" id="572544"/>
    <lineage>
        <taxon>Bacteria</taxon>
        <taxon>Fusobacteriati</taxon>
        <taxon>Fusobacteriota</taxon>
        <taxon>Fusobacteriia</taxon>
        <taxon>Fusobacteriales</taxon>
        <taxon>Fusobacteriaceae</taxon>
        <taxon>Ilyobacter</taxon>
    </lineage>
</organism>
<dbReference type="OrthoDB" id="7976602at2"/>
<evidence type="ECO:0000313" key="1">
    <source>
        <dbReference type="EMBL" id="ADO84467.1"/>
    </source>
</evidence>
<dbReference type="Proteomes" id="UP000006875">
    <property type="component" value="Plasmid pILYOP01"/>
</dbReference>
<keyword evidence="1" id="KW-0675">Receptor</keyword>
<geneLocation type="plasmid" evidence="1 2">
    <name>pILYOP01</name>
</geneLocation>
<dbReference type="EMBL" id="CP002282">
    <property type="protein sequence ID" value="ADO84467.1"/>
    <property type="molecule type" value="Genomic_DNA"/>
</dbReference>
<sequence>MKKKGSILAVLVLVVLGLFTGCSGKKEEAGGEKSAGPAFVTIATGGSSGAYFALGGAISNQLNQKIEGVNSSVQSTGASAVNATLLGTEKVELAFAMNDVVSYAYTGTEVFKEKGKVENLRGIAALYPNFVQLITVEKTGIKEVSDLKGKRVGVGAPGSGTEVNARQILKAYGITYDDIKADYLSYAEAVEQMKNGAVDAAFLTSGLPNSTIMDLSTTQDVKIIPIRKATVEKLAEEYPFYASEVIPAGTYDNEEDVETAAVQTLLVTRADLSDDLVYNITKTIFENLDALKETHSAANSIQLEAVRKGMPIPLHPGAEKYFNEHK</sequence>
<keyword evidence="2" id="KW-1185">Reference proteome</keyword>
<evidence type="ECO:0000313" key="2">
    <source>
        <dbReference type="Proteomes" id="UP000006875"/>
    </source>
</evidence>
<dbReference type="KEGG" id="ipo:Ilyop_2712"/>
<name>E3HCS2_ILYPC</name>
<dbReference type="HOGENOM" id="CLU_033215_0_0_0"/>
<dbReference type="Gene3D" id="3.40.190.10">
    <property type="entry name" value="Periplasmic binding protein-like II"/>
    <property type="match status" value="2"/>
</dbReference>
<dbReference type="Pfam" id="PF16868">
    <property type="entry name" value="NMT1_3"/>
    <property type="match status" value="1"/>
</dbReference>
<dbReference type="NCBIfam" id="TIGR02122">
    <property type="entry name" value="TRAP_TAXI"/>
    <property type="match status" value="1"/>
</dbReference>
<dbReference type="PROSITE" id="PS51257">
    <property type="entry name" value="PROKAR_LIPOPROTEIN"/>
    <property type="match status" value="1"/>
</dbReference>
<dbReference type="AlphaFoldDB" id="E3HCS2"/>
<dbReference type="CDD" id="cd13567">
    <property type="entry name" value="PBP2_TtGluBP"/>
    <property type="match status" value="1"/>
</dbReference>
<dbReference type="SUPFAM" id="SSF53850">
    <property type="entry name" value="Periplasmic binding protein-like II"/>
    <property type="match status" value="1"/>
</dbReference>
<keyword evidence="1" id="KW-0614">Plasmid</keyword>
<dbReference type="InterPro" id="IPR011852">
    <property type="entry name" value="TRAP_TAXI"/>
</dbReference>